<evidence type="ECO:0000313" key="2">
    <source>
        <dbReference type="Proteomes" id="UP001219537"/>
    </source>
</evidence>
<dbReference type="AlphaFoldDB" id="A0AAQ2XVN2"/>
<dbReference type="Proteomes" id="UP001219537">
    <property type="component" value="Chromosome 1"/>
</dbReference>
<gene>
    <name evidence="1" type="ORF">PUN50_08820</name>
</gene>
<protein>
    <submittedName>
        <fullName evidence="1">Uncharacterized protein</fullName>
    </submittedName>
</protein>
<sequence length="149" mass="16116">MQGELENQPEHDDWGDFSAVISGLEETETTAVIDAPTEAANDEKPAGEMFEGALSVLFTIAEQATSIISGVDFEFDEKGKAAVIDAALPVLEKHGDAVTSLFGNYMEEAVLGLAVLSLVYSAKKTMTHQKELLALEEKKQREQNQKDAA</sequence>
<name>A0AAQ2XVN2_9VIBR</name>
<proteinExistence type="predicted"/>
<reference evidence="1" key="1">
    <citation type="submission" date="2023-02" db="EMBL/GenBank/DDBJ databases">
        <title>Isolation, identification, and genome analysis of Vibrio campbellii in the Penaeus vannamei larvae stage.</title>
        <authorList>
            <person name="Huang T."/>
            <person name="Zhang B."/>
        </authorList>
    </citation>
    <scope>NUCLEOTIDE SEQUENCE</scope>
    <source>
        <strain evidence="1">20220413_1</strain>
    </source>
</reference>
<dbReference type="EMBL" id="CP117988">
    <property type="protein sequence ID" value="WDG06853.1"/>
    <property type="molecule type" value="Genomic_DNA"/>
</dbReference>
<dbReference type="RefSeq" id="WP_010647854.1">
    <property type="nucleotide sequence ID" value="NZ_BBKW01000002.1"/>
</dbReference>
<accession>A0AAQ2XVN2</accession>
<organism evidence="1 2">
    <name type="scientific">Vibrio campbellii</name>
    <dbReference type="NCBI Taxonomy" id="680"/>
    <lineage>
        <taxon>Bacteria</taxon>
        <taxon>Pseudomonadati</taxon>
        <taxon>Pseudomonadota</taxon>
        <taxon>Gammaproteobacteria</taxon>
        <taxon>Vibrionales</taxon>
        <taxon>Vibrionaceae</taxon>
        <taxon>Vibrio</taxon>
    </lineage>
</organism>
<evidence type="ECO:0000313" key="1">
    <source>
        <dbReference type="EMBL" id="WDG06853.1"/>
    </source>
</evidence>